<dbReference type="Gene3D" id="3.40.50.300">
    <property type="entry name" value="P-loop containing nucleotide triphosphate hydrolases"/>
    <property type="match status" value="1"/>
</dbReference>
<dbReference type="AlphaFoldDB" id="A0A1G8CZ54"/>
<dbReference type="OrthoDB" id="9809324at2"/>
<dbReference type="GO" id="GO:0005524">
    <property type="term" value="F:ATP binding"/>
    <property type="evidence" value="ECO:0007669"/>
    <property type="project" value="InterPro"/>
</dbReference>
<evidence type="ECO:0000313" key="3">
    <source>
        <dbReference type="Proteomes" id="UP000198923"/>
    </source>
</evidence>
<dbReference type="Proteomes" id="UP000198923">
    <property type="component" value="Unassembled WGS sequence"/>
</dbReference>
<dbReference type="SUPFAM" id="SSF52540">
    <property type="entry name" value="P-loop containing nucleoside triphosphate hydrolases"/>
    <property type="match status" value="1"/>
</dbReference>
<evidence type="ECO:0000313" key="2">
    <source>
        <dbReference type="EMBL" id="SDH50493.1"/>
    </source>
</evidence>
<dbReference type="CDD" id="cd00267">
    <property type="entry name" value="ABC_ATPase"/>
    <property type="match status" value="1"/>
</dbReference>
<feature type="domain" description="ATPase AAA-type core" evidence="1">
    <location>
        <begin position="44"/>
        <end position="371"/>
    </location>
</feature>
<dbReference type="InterPro" id="IPR027417">
    <property type="entry name" value="P-loop_NTPase"/>
</dbReference>
<dbReference type="PANTHER" id="PTHR40396:SF1">
    <property type="entry name" value="ATPASE AAA-TYPE CORE DOMAIN-CONTAINING PROTEIN"/>
    <property type="match status" value="1"/>
</dbReference>
<accession>A0A1G8CZ54</accession>
<dbReference type="Pfam" id="PF13304">
    <property type="entry name" value="AAA_21"/>
    <property type="match status" value="1"/>
</dbReference>
<dbReference type="STRING" id="504805.SAMN05421505_11731"/>
<sequence>MLLRFRVVNHRSIRDEAELSLVSTRLTAARPPDGDWASVTTRVAGVYGANASGKSTVLEALAFMVDAVRYSATRWGDRERFPYRPFALDDKSAGRRSLYELDVVFDGIRHTYGFESSVDGIGGEWLYSYPSGRRRVLFERHGLEGSEIEFGRSLQGENVRIARLLRPPMLYLSTAANSNHRYLRRLWTQLVSDFRYAEHTEMDMNARFMWARGLLEGGGRLAQAVALLRFADLGITDVVLDEEDIDEKIIAAVAHFLETFPLEDESARGSVNSEEVLAGLKKRIRFAHSSGVPGREFVLPLAHESSGTMAWLALGMPALSVLKNGGVLIVDELDSSLHPRLAAALVAMFKDSGFNPRGAQIIFTSHETSLMGSLVDGALEKDEVWFTEKGVDGATELFSLAEYPVRPTDNIERRYFQGRYGAVPVISLDELRSAIIKDEGE</sequence>
<dbReference type="GO" id="GO:0016887">
    <property type="term" value="F:ATP hydrolysis activity"/>
    <property type="evidence" value="ECO:0007669"/>
    <property type="project" value="InterPro"/>
</dbReference>
<keyword evidence="3" id="KW-1185">Reference proteome</keyword>
<dbReference type="RefSeq" id="WP_093171702.1">
    <property type="nucleotide sequence ID" value="NZ_FNCN01000017.1"/>
</dbReference>
<gene>
    <name evidence="2" type="ORF">SAMN05421505_11731</name>
</gene>
<dbReference type="EMBL" id="FNCN01000017">
    <property type="protein sequence ID" value="SDH50493.1"/>
    <property type="molecule type" value="Genomic_DNA"/>
</dbReference>
<evidence type="ECO:0000259" key="1">
    <source>
        <dbReference type="Pfam" id="PF13304"/>
    </source>
</evidence>
<protein>
    <recommendedName>
        <fullName evidence="1">ATPase AAA-type core domain-containing protein</fullName>
    </recommendedName>
</protein>
<organism evidence="2 3">
    <name type="scientific">Sinosporangium album</name>
    <dbReference type="NCBI Taxonomy" id="504805"/>
    <lineage>
        <taxon>Bacteria</taxon>
        <taxon>Bacillati</taxon>
        <taxon>Actinomycetota</taxon>
        <taxon>Actinomycetes</taxon>
        <taxon>Streptosporangiales</taxon>
        <taxon>Streptosporangiaceae</taxon>
        <taxon>Sinosporangium</taxon>
    </lineage>
</organism>
<name>A0A1G8CZ54_9ACTN</name>
<dbReference type="InterPro" id="IPR003959">
    <property type="entry name" value="ATPase_AAA_core"/>
</dbReference>
<dbReference type="PANTHER" id="PTHR40396">
    <property type="entry name" value="ATPASE-LIKE PROTEIN"/>
    <property type="match status" value="1"/>
</dbReference>
<reference evidence="2 3" key="1">
    <citation type="submission" date="2016-10" db="EMBL/GenBank/DDBJ databases">
        <authorList>
            <person name="de Groot N.N."/>
        </authorList>
    </citation>
    <scope>NUCLEOTIDE SEQUENCE [LARGE SCALE GENOMIC DNA]</scope>
    <source>
        <strain evidence="2 3">CPCC 201354</strain>
    </source>
</reference>
<proteinExistence type="predicted"/>